<evidence type="ECO:0000256" key="1">
    <source>
        <dbReference type="SAM" id="MobiDB-lite"/>
    </source>
</evidence>
<dbReference type="AlphaFoldDB" id="A0A9K3LH33"/>
<reference evidence="2" key="2">
    <citation type="submission" date="2021-04" db="EMBL/GenBank/DDBJ databases">
        <authorList>
            <person name="Podell S."/>
        </authorList>
    </citation>
    <scope>NUCLEOTIDE SEQUENCE</scope>
    <source>
        <strain evidence="2">Hildebrandi</strain>
    </source>
</reference>
<accession>A0A9K3LH33</accession>
<comment type="caution">
    <text evidence="2">The sequence shown here is derived from an EMBL/GenBank/DDBJ whole genome shotgun (WGS) entry which is preliminary data.</text>
</comment>
<keyword evidence="3" id="KW-1185">Reference proteome</keyword>
<organism evidence="2 3">
    <name type="scientific">Nitzschia inconspicua</name>
    <dbReference type="NCBI Taxonomy" id="303405"/>
    <lineage>
        <taxon>Eukaryota</taxon>
        <taxon>Sar</taxon>
        <taxon>Stramenopiles</taxon>
        <taxon>Ochrophyta</taxon>
        <taxon>Bacillariophyta</taxon>
        <taxon>Bacillariophyceae</taxon>
        <taxon>Bacillariophycidae</taxon>
        <taxon>Bacillariales</taxon>
        <taxon>Bacillariaceae</taxon>
        <taxon>Nitzschia</taxon>
    </lineage>
</organism>
<feature type="region of interest" description="Disordered" evidence="1">
    <location>
        <begin position="34"/>
        <end position="71"/>
    </location>
</feature>
<dbReference type="Proteomes" id="UP000693970">
    <property type="component" value="Unassembled WGS sequence"/>
</dbReference>
<dbReference type="EMBL" id="JAGRRH010000013">
    <property type="protein sequence ID" value="KAG7360816.1"/>
    <property type="molecule type" value="Genomic_DNA"/>
</dbReference>
<evidence type="ECO:0000313" key="2">
    <source>
        <dbReference type="EMBL" id="KAG7360816.1"/>
    </source>
</evidence>
<protein>
    <submittedName>
        <fullName evidence="2">Uncharacterized protein</fullName>
    </submittedName>
</protein>
<proteinExistence type="predicted"/>
<gene>
    <name evidence="2" type="ORF">IV203_035915</name>
</gene>
<reference evidence="2" key="1">
    <citation type="journal article" date="2021" name="Sci. Rep.">
        <title>Diploid genomic architecture of Nitzschia inconspicua, an elite biomass production diatom.</title>
        <authorList>
            <person name="Oliver A."/>
            <person name="Podell S."/>
            <person name="Pinowska A."/>
            <person name="Traller J.C."/>
            <person name="Smith S.R."/>
            <person name="McClure R."/>
            <person name="Beliaev A."/>
            <person name="Bohutskyi P."/>
            <person name="Hill E.A."/>
            <person name="Rabines A."/>
            <person name="Zheng H."/>
            <person name="Allen L.Z."/>
            <person name="Kuo A."/>
            <person name="Grigoriev I.V."/>
            <person name="Allen A.E."/>
            <person name="Hazlebeck D."/>
            <person name="Allen E.E."/>
        </authorList>
    </citation>
    <scope>NUCLEOTIDE SEQUENCE</scope>
    <source>
        <strain evidence="2">Hildebrandi</strain>
    </source>
</reference>
<evidence type="ECO:0000313" key="3">
    <source>
        <dbReference type="Proteomes" id="UP000693970"/>
    </source>
</evidence>
<name>A0A9K3LH33_9STRA</name>
<feature type="compositionally biased region" description="Basic residues" evidence="1">
    <location>
        <begin position="47"/>
        <end position="58"/>
    </location>
</feature>
<sequence>MMASCENVFQRRGSIVGESIMIEPIAMVKQSMEGHVTMTPPHSSQTSRHKRPPGRKSSLKIQWPPPKPRSMSEGLSLVANASNNLFDISLIPAIVTS</sequence>